<reference evidence="2" key="1">
    <citation type="submission" date="2021-03" db="EMBL/GenBank/DDBJ databases">
        <authorList>
            <person name="Sun Q."/>
        </authorList>
    </citation>
    <scope>NUCLEOTIDE SEQUENCE</scope>
    <source>
        <strain evidence="2">CCM 8862</strain>
    </source>
</reference>
<feature type="transmembrane region" description="Helical" evidence="1">
    <location>
        <begin position="20"/>
        <end position="41"/>
    </location>
</feature>
<dbReference type="RefSeq" id="WP_207279168.1">
    <property type="nucleotide sequence ID" value="NZ_JAFLEQ010000016.1"/>
</dbReference>
<dbReference type="EMBL" id="JAFLEQ010000016">
    <property type="protein sequence ID" value="MBN9644680.1"/>
    <property type="molecule type" value="Genomic_DNA"/>
</dbReference>
<sequence>MTYHSRAHQGPHRIDRFPAVVLWLLFVLSAAGAVWFFRRAAVPDAPREILDGAWALTVCAVVAGFAAIGCTFIDGMRPLLNLAPGLTLILAGLVAWTFTLWAVGAVVLGAVWLAASLVREGDTPYYLRH</sequence>
<feature type="transmembrane region" description="Helical" evidence="1">
    <location>
        <begin position="85"/>
        <end position="115"/>
    </location>
</feature>
<dbReference type="AlphaFoldDB" id="A0A939E0H3"/>
<keyword evidence="1" id="KW-0472">Membrane</keyword>
<proteinExistence type="predicted"/>
<evidence type="ECO:0000313" key="2">
    <source>
        <dbReference type="EMBL" id="MBN9644680.1"/>
    </source>
</evidence>
<organism evidence="2 3">
    <name type="scientific">Corynebacterium mendelii</name>
    <dbReference type="NCBI Taxonomy" id="2765362"/>
    <lineage>
        <taxon>Bacteria</taxon>
        <taxon>Bacillati</taxon>
        <taxon>Actinomycetota</taxon>
        <taxon>Actinomycetes</taxon>
        <taxon>Mycobacteriales</taxon>
        <taxon>Corynebacteriaceae</taxon>
        <taxon>Corynebacterium</taxon>
    </lineage>
</organism>
<name>A0A939E0H3_9CORY</name>
<keyword evidence="3" id="KW-1185">Reference proteome</keyword>
<keyword evidence="1" id="KW-1133">Transmembrane helix</keyword>
<comment type="caution">
    <text evidence="2">The sequence shown here is derived from an EMBL/GenBank/DDBJ whole genome shotgun (WGS) entry which is preliminary data.</text>
</comment>
<feature type="transmembrane region" description="Helical" evidence="1">
    <location>
        <begin position="53"/>
        <end position="73"/>
    </location>
</feature>
<protein>
    <submittedName>
        <fullName evidence="2">Uncharacterized protein</fullName>
    </submittedName>
</protein>
<gene>
    <name evidence="2" type="ORF">JZY06_08680</name>
</gene>
<evidence type="ECO:0000313" key="3">
    <source>
        <dbReference type="Proteomes" id="UP000664332"/>
    </source>
</evidence>
<dbReference type="Proteomes" id="UP000664332">
    <property type="component" value="Unassembled WGS sequence"/>
</dbReference>
<evidence type="ECO:0000256" key="1">
    <source>
        <dbReference type="SAM" id="Phobius"/>
    </source>
</evidence>
<keyword evidence="1" id="KW-0812">Transmembrane</keyword>
<accession>A0A939E0H3</accession>